<gene>
    <name evidence="2" type="ORF">TH68_00985</name>
</gene>
<accession>A0A6N3X2K4</accession>
<dbReference type="PANTHER" id="PTHR32182">
    <property type="entry name" value="DNA REPLICATION AND REPAIR PROTEIN RECF"/>
    <property type="match status" value="1"/>
</dbReference>
<evidence type="ECO:0000313" key="3">
    <source>
        <dbReference type="Proteomes" id="UP000035054"/>
    </source>
</evidence>
<protein>
    <recommendedName>
        <fullName evidence="1">AAA+ ATPase domain-containing protein</fullName>
    </recommendedName>
</protein>
<sequence>MKLARVEIENYRAIEKLHLPLHPSLTVLHGDNGHGKTSVLTAIATGLGSIPEQLPDVSSIVFLKSDRRGSRPLRVGLTAVDGITWDRRVGGPRRRNVLQALKDAMNAIVNADREETEPLDLPIVAFYDTDRAVFKPPQRRTGFGTKFPRYGALEGALSPRTDFRDFFEWFYAKENEELREQKERQDFSSTLRDLEAVRQAIQNMVPGAINPRTKLSPLRFVVSIQLDDGKLEELSIDQLSGGYQIMLALAADLARRMAQGNPHRDDPLQAEAVVLIDEIELHLHPSWQQRILTDLTRTFPNAQFIVSTHSPQVLTTVKPEHVVELQREQGGIVAGSAAAPTYGAEAGDVLATVMGVDERPDPDGNKFVEKLADYTHLVADGKGESSEAISLRQELDELSPRDPALDRADIEIRRRKLFRSMGRS</sequence>
<dbReference type="GO" id="GO:0005524">
    <property type="term" value="F:ATP binding"/>
    <property type="evidence" value="ECO:0007669"/>
    <property type="project" value="InterPro"/>
</dbReference>
<organism evidence="2 3">
    <name type="scientific">Candidatus Synechococcus spongiarum 142</name>
    <dbReference type="NCBI Taxonomy" id="1608213"/>
    <lineage>
        <taxon>Bacteria</taxon>
        <taxon>Bacillati</taxon>
        <taxon>Cyanobacteriota</taxon>
        <taxon>Cyanophyceae</taxon>
        <taxon>Synechococcales</taxon>
        <taxon>Synechococcaceae</taxon>
        <taxon>Synechococcus</taxon>
    </lineage>
</organism>
<dbReference type="InterPro" id="IPR003959">
    <property type="entry name" value="ATPase_AAA_core"/>
</dbReference>
<dbReference type="GO" id="GO:0016887">
    <property type="term" value="F:ATP hydrolysis activity"/>
    <property type="evidence" value="ECO:0007669"/>
    <property type="project" value="InterPro"/>
</dbReference>
<dbReference type="AlphaFoldDB" id="A0A6N3X2K4"/>
<dbReference type="PANTHER" id="PTHR32182:SF23">
    <property type="entry name" value="ATP BINDING PROTEIN"/>
    <property type="match status" value="1"/>
</dbReference>
<dbReference type="GO" id="GO:0006302">
    <property type="term" value="P:double-strand break repair"/>
    <property type="evidence" value="ECO:0007669"/>
    <property type="project" value="TreeGrafter"/>
</dbReference>
<dbReference type="InterPro" id="IPR027417">
    <property type="entry name" value="P-loop_NTPase"/>
</dbReference>
<dbReference type="SMART" id="SM00382">
    <property type="entry name" value="AAA"/>
    <property type="match status" value="1"/>
</dbReference>
<dbReference type="Pfam" id="PF13304">
    <property type="entry name" value="AAA_21"/>
    <property type="match status" value="1"/>
</dbReference>
<comment type="caution">
    <text evidence="2">The sequence shown here is derived from an EMBL/GenBank/DDBJ whole genome shotgun (WGS) entry which is preliminary data.</text>
</comment>
<name>A0A6N3X2K4_9SYNE</name>
<evidence type="ECO:0000313" key="2">
    <source>
        <dbReference type="EMBL" id="KKZ15315.1"/>
    </source>
</evidence>
<evidence type="ECO:0000259" key="1">
    <source>
        <dbReference type="SMART" id="SM00382"/>
    </source>
</evidence>
<dbReference type="Gene3D" id="3.40.50.300">
    <property type="entry name" value="P-loop containing nucleotide triphosphate hydrolases"/>
    <property type="match status" value="2"/>
</dbReference>
<reference evidence="2 3" key="1">
    <citation type="submission" date="2015-01" db="EMBL/GenBank/DDBJ databases">
        <title>Lifestyle Evolution in Cyanobacterial Symbionts of Sponges.</title>
        <authorList>
            <person name="Burgsdorf I."/>
            <person name="Slaby B.M."/>
            <person name="Handley K.M."/>
            <person name="Haber M."/>
            <person name="Blom J."/>
            <person name="Marshall C.W."/>
            <person name="Gilbert J.A."/>
            <person name="Hentschel U."/>
            <person name="Steindler L."/>
        </authorList>
    </citation>
    <scope>NUCLEOTIDE SEQUENCE [LARGE SCALE GENOMIC DNA]</scope>
    <source>
        <strain evidence="2">142</strain>
    </source>
</reference>
<dbReference type="EMBL" id="JXUO01000026">
    <property type="protein sequence ID" value="KKZ15315.1"/>
    <property type="molecule type" value="Genomic_DNA"/>
</dbReference>
<proteinExistence type="predicted"/>
<dbReference type="Proteomes" id="UP000035054">
    <property type="component" value="Unassembled WGS sequence"/>
</dbReference>
<dbReference type="SUPFAM" id="SSF52540">
    <property type="entry name" value="P-loop containing nucleoside triphosphate hydrolases"/>
    <property type="match status" value="1"/>
</dbReference>
<dbReference type="GO" id="GO:0000731">
    <property type="term" value="P:DNA synthesis involved in DNA repair"/>
    <property type="evidence" value="ECO:0007669"/>
    <property type="project" value="TreeGrafter"/>
</dbReference>
<feature type="domain" description="AAA+ ATPase" evidence="1">
    <location>
        <begin position="22"/>
        <end position="338"/>
    </location>
</feature>
<dbReference type="InterPro" id="IPR003593">
    <property type="entry name" value="AAA+_ATPase"/>
</dbReference>